<dbReference type="FunFam" id="3.30.565.10:FF:000006">
    <property type="entry name" value="Sensor histidine kinase WalK"/>
    <property type="match status" value="1"/>
</dbReference>
<gene>
    <name evidence="8" type="ordered locus">Mzhil_1800</name>
</gene>
<dbReference type="InterPro" id="IPR000014">
    <property type="entry name" value="PAS"/>
</dbReference>
<evidence type="ECO:0000256" key="5">
    <source>
        <dbReference type="ARBA" id="ARBA00022777"/>
    </source>
</evidence>
<dbReference type="PROSITE" id="PS50109">
    <property type="entry name" value="HIS_KIN"/>
    <property type="match status" value="1"/>
</dbReference>
<feature type="domain" description="Histidine kinase" evidence="7">
    <location>
        <begin position="336"/>
        <end position="557"/>
    </location>
</feature>
<keyword evidence="6" id="KW-0175">Coiled coil</keyword>
<comment type="catalytic activity">
    <reaction evidence="1">
        <text>ATP + protein L-histidine = ADP + protein N-phospho-L-histidine.</text>
        <dbReference type="EC" id="2.7.13.3"/>
    </reaction>
</comment>
<dbReference type="InterPro" id="IPR003018">
    <property type="entry name" value="GAF"/>
</dbReference>
<dbReference type="CDD" id="cd00082">
    <property type="entry name" value="HisKA"/>
    <property type="match status" value="1"/>
</dbReference>
<dbReference type="Pfam" id="PF13185">
    <property type="entry name" value="GAF_2"/>
    <property type="match status" value="1"/>
</dbReference>
<evidence type="ECO:0000256" key="1">
    <source>
        <dbReference type="ARBA" id="ARBA00000085"/>
    </source>
</evidence>
<evidence type="ECO:0000256" key="2">
    <source>
        <dbReference type="ARBA" id="ARBA00012438"/>
    </source>
</evidence>
<dbReference type="SUPFAM" id="SSF55874">
    <property type="entry name" value="ATPase domain of HSP90 chaperone/DNA topoisomerase II/histidine kinase"/>
    <property type="match status" value="1"/>
</dbReference>
<dbReference type="Pfam" id="PF02518">
    <property type="entry name" value="HATPase_c"/>
    <property type="match status" value="1"/>
</dbReference>
<evidence type="ECO:0000259" key="7">
    <source>
        <dbReference type="PROSITE" id="PS50109"/>
    </source>
</evidence>
<sequence>MDQETEGPDRHESCMRFRMIFENCPTGMLYINRMGLVDDCNSKSLEILAVSRDDIVGSDPGSFLSGEQINEVIESILSSKVNYHESEYRTKNHDNPIPLKVYLSPLPDQELPSGVICVLEDISREKSIEEALLMDESRLEALLRLHQMTDATIQEITDFAREEAVRLTGSKLGYLAFLNETEDVLTMHSWSRVAMKICRIRDKPIEYPVGTTGLWGEAVRQRKPVITNDYREPNPLKKGYPKGHVELTRHMNVPVFDKDKIVLVAGVGNKDTDYDQSDVRQLTLLMQGMWTLLKHKKAEDALKKYSNKLSQVNKELWEANKELKSLNQLKNEFISNVSHELKTPLVSIRGYSEIMNGENLGPLNDKQKRAVETILRNSERLRRHVDSLMYISMEQMGKIRYSFDSINIEGIIDDAITDILPQIRDTGKDLKLEKNVSEDLPEIQGDAQKLTDLLTNLLSNSVKFTPDGGRISINVKQEGDELHIVVEDTGIGIPKEVIPDIFDRFYQIDSSTKRKFGGTGVGLYICKSIVEGHSGKIWVESDRGKGTSVHVKLPVKNRPEEKKQ</sequence>
<dbReference type="GO" id="GO:0000155">
    <property type="term" value="F:phosphorelay sensor kinase activity"/>
    <property type="evidence" value="ECO:0007669"/>
    <property type="project" value="InterPro"/>
</dbReference>
<dbReference type="Proteomes" id="UP000006622">
    <property type="component" value="Chromosome"/>
</dbReference>
<protein>
    <recommendedName>
        <fullName evidence="2">histidine kinase</fullName>
        <ecNumber evidence="2">2.7.13.3</ecNumber>
    </recommendedName>
</protein>
<dbReference type="PANTHER" id="PTHR43047:SF72">
    <property type="entry name" value="OSMOSENSING HISTIDINE PROTEIN KINASE SLN1"/>
    <property type="match status" value="1"/>
</dbReference>
<dbReference type="EC" id="2.7.13.3" evidence="2"/>
<reference evidence="8 9" key="1">
    <citation type="submission" date="2010-07" db="EMBL/GenBank/DDBJ databases">
        <title>The complete genome of Methanosalsum zhilinae DSM 4017.</title>
        <authorList>
            <consortium name="US DOE Joint Genome Institute (JGI-PGF)"/>
            <person name="Lucas S."/>
            <person name="Copeland A."/>
            <person name="Lapidus A."/>
            <person name="Glavina del Rio T."/>
            <person name="Dalin E."/>
            <person name="Tice H."/>
            <person name="Bruce D."/>
            <person name="Goodwin L."/>
            <person name="Pitluck S."/>
            <person name="Kyrpides N."/>
            <person name="Mavromatis K."/>
            <person name="Ovchinnikova G."/>
            <person name="Daligault H."/>
            <person name="Detter J.C."/>
            <person name="Han C."/>
            <person name="Tapia R."/>
            <person name="Larimer F."/>
            <person name="Land M."/>
            <person name="Hauser L."/>
            <person name="Markowitz V."/>
            <person name="Cheng J.-F."/>
            <person name="Hugenholtz P."/>
            <person name="Woyke T."/>
            <person name="Wu D."/>
            <person name="Spring S."/>
            <person name="Schueler E."/>
            <person name="Brambilla E."/>
            <person name="Klenk H.-P."/>
            <person name="Eisen J.A."/>
        </authorList>
    </citation>
    <scope>NUCLEOTIDE SEQUENCE [LARGE SCALE GENOMIC DNA]</scope>
    <source>
        <strain evidence="9">DSM 4017 / NBRC 107636 / OCM 62 / WeN5</strain>
    </source>
</reference>
<dbReference type="Gene3D" id="3.30.565.10">
    <property type="entry name" value="Histidine kinase-like ATPase, C-terminal domain"/>
    <property type="match status" value="1"/>
</dbReference>
<evidence type="ECO:0000256" key="3">
    <source>
        <dbReference type="ARBA" id="ARBA00022553"/>
    </source>
</evidence>
<accession>F7XQN6</accession>
<dbReference type="GO" id="GO:0009927">
    <property type="term" value="F:histidine phosphotransfer kinase activity"/>
    <property type="evidence" value="ECO:0007669"/>
    <property type="project" value="TreeGrafter"/>
</dbReference>
<dbReference type="InterPro" id="IPR035965">
    <property type="entry name" value="PAS-like_dom_sf"/>
</dbReference>
<proteinExistence type="predicted"/>
<dbReference type="NCBIfam" id="TIGR00229">
    <property type="entry name" value="sensory_box"/>
    <property type="match status" value="1"/>
</dbReference>
<dbReference type="InterPro" id="IPR004358">
    <property type="entry name" value="Sig_transdc_His_kin-like_C"/>
</dbReference>
<dbReference type="SMART" id="SM00387">
    <property type="entry name" value="HATPase_c"/>
    <property type="match status" value="1"/>
</dbReference>
<dbReference type="InterPro" id="IPR003661">
    <property type="entry name" value="HisK_dim/P_dom"/>
</dbReference>
<dbReference type="InterPro" id="IPR029016">
    <property type="entry name" value="GAF-like_dom_sf"/>
</dbReference>
<dbReference type="Gene3D" id="3.30.450.40">
    <property type="match status" value="1"/>
</dbReference>
<evidence type="ECO:0000313" key="9">
    <source>
        <dbReference type="Proteomes" id="UP000006622"/>
    </source>
</evidence>
<evidence type="ECO:0000256" key="4">
    <source>
        <dbReference type="ARBA" id="ARBA00022679"/>
    </source>
</evidence>
<dbReference type="KEGG" id="mzh:Mzhil_1800"/>
<dbReference type="Gene3D" id="3.30.450.20">
    <property type="entry name" value="PAS domain"/>
    <property type="match status" value="1"/>
</dbReference>
<organism evidence="8 9">
    <name type="scientific">Methanosalsum zhilinae (strain DSM 4017 / NBRC 107636 / OCM 62 / WeN5)</name>
    <name type="common">Methanohalophilus zhilinae</name>
    <dbReference type="NCBI Taxonomy" id="679901"/>
    <lineage>
        <taxon>Archaea</taxon>
        <taxon>Methanobacteriati</taxon>
        <taxon>Methanobacteriota</taxon>
        <taxon>Stenosarchaea group</taxon>
        <taxon>Methanomicrobia</taxon>
        <taxon>Methanosarcinales</taxon>
        <taxon>Methanosarcinaceae</taxon>
        <taxon>Methanosalsum</taxon>
    </lineage>
</organism>
<dbReference type="SUPFAM" id="SSF55781">
    <property type="entry name" value="GAF domain-like"/>
    <property type="match status" value="1"/>
</dbReference>
<dbReference type="InterPro" id="IPR036890">
    <property type="entry name" value="HATPase_C_sf"/>
</dbReference>
<keyword evidence="9" id="KW-1185">Reference proteome</keyword>
<keyword evidence="3" id="KW-0597">Phosphoprotein</keyword>
<dbReference type="HOGENOM" id="CLU_000445_114_71_2"/>
<dbReference type="RefSeq" id="WP_013899071.1">
    <property type="nucleotide sequence ID" value="NC_015676.1"/>
</dbReference>
<name>F7XQN6_METZD</name>
<dbReference type="PRINTS" id="PR00344">
    <property type="entry name" value="BCTRLSENSOR"/>
</dbReference>
<dbReference type="Pfam" id="PF00512">
    <property type="entry name" value="HisKA"/>
    <property type="match status" value="1"/>
</dbReference>
<evidence type="ECO:0000256" key="6">
    <source>
        <dbReference type="SAM" id="Coils"/>
    </source>
</evidence>
<dbReference type="InterPro" id="IPR003594">
    <property type="entry name" value="HATPase_dom"/>
</dbReference>
<dbReference type="Gene3D" id="1.10.287.130">
    <property type="match status" value="1"/>
</dbReference>
<dbReference type="SUPFAM" id="SSF55785">
    <property type="entry name" value="PYP-like sensor domain (PAS domain)"/>
    <property type="match status" value="1"/>
</dbReference>
<dbReference type="InterPro" id="IPR036097">
    <property type="entry name" value="HisK_dim/P_sf"/>
</dbReference>
<evidence type="ECO:0000313" key="8">
    <source>
        <dbReference type="EMBL" id="AEH61635.1"/>
    </source>
</evidence>
<dbReference type="SMART" id="SM00388">
    <property type="entry name" value="HisKA"/>
    <property type="match status" value="1"/>
</dbReference>
<dbReference type="PANTHER" id="PTHR43047">
    <property type="entry name" value="TWO-COMPONENT HISTIDINE PROTEIN KINASE"/>
    <property type="match status" value="1"/>
</dbReference>
<dbReference type="GO" id="GO:0005886">
    <property type="term" value="C:plasma membrane"/>
    <property type="evidence" value="ECO:0007669"/>
    <property type="project" value="TreeGrafter"/>
</dbReference>
<dbReference type="STRING" id="679901.Mzhil_1800"/>
<dbReference type="CDD" id="cd16922">
    <property type="entry name" value="HATPase_EvgS-ArcB-TorS-like"/>
    <property type="match status" value="1"/>
</dbReference>
<dbReference type="EMBL" id="CP002101">
    <property type="protein sequence ID" value="AEH61635.1"/>
    <property type="molecule type" value="Genomic_DNA"/>
</dbReference>
<keyword evidence="5 8" id="KW-0418">Kinase</keyword>
<dbReference type="AlphaFoldDB" id="F7XQN6"/>
<keyword evidence="4" id="KW-0808">Transferase</keyword>
<dbReference type="Pfam" id="PF13426">
    <property type="entry name" value="PAS_9"/>
    <property type="match status" value="1"/>
</dbReference>
<dbReference type="InterPro" id="IPR005467">
    <property type="entry name" value="His_kinase_dom"/>
</dbReference>
<dbReference type="SUPFAM" id="SSF47384">
    <property type="entry name" value="Homodimeric domain of signal transducing histidine kinase"/>
    <property type="match status" value="1"/>
</dbReference>
<feature type="coiled-coil region" evidence="6">
    <location>
        <begin position="295"/>
        <end position="329"/>
    </location>
</feature>
<dbReference type="SMART" id="SM00091">
    <property type="entry name" value="PAS"/>
    <property type="match status" value="1"/>
</dbReference>
<dbReference type="GeneID" id="10823443"/>